<name>B1Z208_BURA4</name>
<evidence type="ECO:0000313" key="3">
    <source>
        <dbReference type="Proteomes" id="UP000001680"/>
    </source>
</evidence>
<sequence>MTIQKITPFLWYATEAEEAAAFYTEIFPNSRVVRVTAVPGTSGTRMVEFELFGQPFTAMSHPRTETFNHAISLMVSCADQAELDRYWSALLENGGTADGCGWLRDRFGVSWQIVPDALIPMMTDRDEVKAARVAAVMMQMTKFDVAALKAAYAGTAG</sequence>
<dbReference type="HOGENOM" id="CLU_046006_22_1_4"/>
<keyword evidence="2" id="KW-0489">Methyltransferase</keyword>
<dbReference type="RefSeq" id="WP_012365709.1">
    <property type="nucleotide sequence ID" value="NC_010552.1"/>
</dbReference>
<dbReference type="SUPFAM" id="SSF54593">
    <property type="entry name" value="Glyoxalase/Bleomycin resistance protein/Dihydroxybiphenyl dioxygenase"/>
    <property type="match status" value="1"/>
</dbReference>
<dbReference type="Gene3D" id="3.10.180.10">
    <property type="entry name" value="2,3-Dihydroxybiphenyl 1,2-Dioxygenase, domain 1"/>
    <property type="match status" value="1"/>
</dbReference>
<dbReference type="EMBL" id="CP001026">
    <property type="protein sequence ID" value="ACB66342.1"/>
    <property type="molecule type" value="Genomic_DNA"/>
</dbReference>
<dbReference type="PANTHER" id="PTHR33990:SF2">
    <property type="entry name" value="PHNB-LIKE DOMAIN-CONTAINING PROTEIN"/>
    <property type="match status" value="1"/>
</dbReference>
<dbReference type="KEGG" id="bac:BamMC406_3875"/>
<dbReference type="PANTHER" id="PTHR33990">
    <property type="entry name" value="PROTEIN YJDN-RELATED"/>
    <property type="match status" value="1"/>
</dbReference>
<dbReference type="Pfam" id="PF06983">
    <property type="entry name" value="3-dmu-9_3-mt"/>
    <property type="match status" value="1"/>
</dbReference>
<keyword evidence="2" id="KW-0808">Transferase</keyword>
<dbReference type="InterPro" id="IPR028973">
    <property type="entry name" value="PhnB-like"/>
</dbReference>
<accession>B1Z208</accession>
<dbReference type="GO" id="GO:0008168">
    <property type="term" value="F:methyltransferase activity"/>
    <property type="evidence" value="ECO:0007669"/>
    <property type="project" value="UniProtKB-KW"/>
</dbReference>
<proteinExistence type="predicted"/>
<organism evidence="2 3">
    <name type="scientific">Burkholderia ambifaria (strain MC40-6)</name>
    <dbReference type="NCBI Taxonomy" id="398577"/>
    <lineage>
        <taxon>Bacteria</taxon>
        <taxon>Pseudomonadati</taxon>
        <taxon>Pseudomonadota</taxon>
        <taxon>Betaproteobacteria</taxon>
        <taxon>Burkholderiales</taxon>
        <taxon>Burkholderiaceae</taxon>
        <taxon>Burkholderia</taxon>
        <taxon>Burkholderia cepacia complex</taxon>
    </lineage>
</organism>
<dbReference type="InterPro" id="IPR029068">
    <property type="entry name" value="Glyas_Bleomycin-R_OHBP_Dase"/>
</dbReference>
<dbReference type="OrthoDB" id="5293819at2"/>
<keyword evidence="2" id="KW-0830">Ubiquinone</keyword>
<dbReference type="InterPro" id="IPR009725">
    <property type="entry name" value="3_dmu_93_MTrfase"/>
</dbReference>
<dbReference type="GO" id="GO:0032259">
    <property type="term" value="P:methylation"/>
    <property type="evidence" value="ECO:0007669"/>
    <property type="project" value="UniProtKB-KW"/>
</dbReference>
<reference evidence="3" key="1">
    <citation type="submission" date="2008-04" db="EMBL/GenBank/DDBJ databases">
        <title>Complete sequence of chromosome 2 of Burkholderia ambifaria MC40-6.</title>
        <authorList>
            <person name="Copeland A."/>
            <person name="Lucas S."/>
            <person name="Lapidus A."/>
            <person name="Glavina del Rio T."/>
            <person name="Dalin E."/>
            <person name="Tice H."/>
            <person name="Pitluck S."/>
            <person name="Chain P."/>
            <person name="Malfatti S."/>
            <person name="Shin M."/>
            <person name="Vergez L."/>
            <person name="Lang D."/>
            <person name="Schmutz J."/>
            <person name="Larimer F."/>
            <person name="Land M."/>
            <person name="Hauser L."/>
            <person name="Kyrpides N."/>
            <person name="Lykidis A."/>
            <person name="Ramette A."/>
            <person name="Konstantinidis K."/>
            <person name="Tiedje J."/>
            <person name="Richardson P."/>
        </authorList>
    </citation>
    <scope>NUCLEOTIDE SEQUENCE [LARGE SCALE GENOMIC DNA]</scope>
    <source>
        <strain evidence="3">MC40-6</strain>
    </source>
</reference>
<evidence type="ECO:0000259" key="1">
    <source>
        <dbReference type="Pfam" id="PF06983"/>
    </source>
</evidence>
<evidence type="ECO:0000313" key="2">
    <source>
        <dbReference type="EMBL" id="ACB66342.1"/>
    </source>
</evidence>
<protein>
    <submittedName>
        <fullName evidence="2">3-demethylubiquinone-9 3-methyltransferase</fullName>
    </submittedName>
</protein>
<feature type="domain" description="PhnB-like" evidence="1">
    <location>
        <begin position="4"/>
        <end position="114"/>
    </location>
</feature>
<dbReference type="Proteomes" id="UP000001680">
    <property type="component" value="Chromosome 2"/>
</dbReference>
<dbReference type="PIRSF" id="PIRSF021700">
    <property type="entry name" value="3_dmu_93_MTrfase"/>
    <property type="match status" value="1"/>
</dbReference>
<dbReference type="AlphaFoldDB" id="B1Z208"/>
<gene>
    <name evidence="2" type="ordered locus">BamMC406_3875</name>
</gene>